<sequence>MSKSKWTEDKIKWLRSARRNILPEYRRLMDSGCLRLECAGRDDVCIVFLGENLAHLLGFAYVNEKRARIARRFPDDLHSGAVAANRIEFADKGKPGYTPQKGHDDAAKKNAIAQSVFSGIDSLDINGYVVESAKSAVVLFTGKVTWSLGLAKEKDANDVWTGRYVPASLVDDSILSSAICKAGTKPSAIIRVSWI</sequence>
<protein>
    <recommendedName>
        <fullName evidence="3">Phage-Barnase-EndoU-ColicinE5/D-RelE like nuclease 4 domain-containing protein</fullName>
    </recommendedName>
</protein>
<dbReference type="RefSeq" id="WP_109057511.1">
    <property type="nucleotide sequence ID" value="NZ_QFFM01000018.1"/>
</dbReference>
<name>A0A2U2N5B5_9BIFI</name>
<keyword evidence="2" id="KW-1185">Reference proteome</keyword>
<organism evidence="1 2">
    <name type="scientific">Bifidobacterium callitrichidarum</name>
    <dbReference type="NCBI Taxonomy" id="2052941"/>
    <lineage>
        <taxon>Bacteria</taxon>
        <taxon>Bacillati</taxon>
        <taxon>Actinomycetota</taxon>
        <taxon>Actinomycetes</taxon>
        <taxon>Bifidobacteriales</taxon>
        <taxon>Bifidobacteriaceae</taxon>
        <taxon>Bifidobacterium</taxon>
    </lineage>
</organism>
<reference evidence="1 2" key="1">
    <citation type="journal article" date="2018" name="Int. J. Syst. Evol. Microbiol.">
        <title>Bifidobacterium callitrichidarum sp. nov. from the faeces of the emperor tamarin (Saguinus imperator).</title>
        <authorList>
            <person name="Modesto M."/>
            <person name="Michelini S."/>
            <person name="Sansosti M.C."/>
            <person name="De Filippo C."/>
            <person name="Cavalieri D."/>
            <person name="Qvirist L."/>
            <person name="Andlid T."/>
            <person name="Spiezio C."/>
            <person name="Sandri C."/>
            <person name="Pascarelli S."/>
            <person name="Sgorbati B."/>
            <person name="Mattarelli P."/>
        </authorList>
    </citation>
    <scope>NUCLEOTIDE SEQUENCE [LARGE SCALE GENOMIC DNA]</scope>
    <source>
        <strain evidence="1 2">TRI 5</strain>
    </source>
</reference>
<dbReference type="Proteomes" id="UP000245876">
    <property type="component" value="Unassembled WGS sequence"/>
</dbReference>
<proteinExistence type="predicted"/>
<comment type="caution">
    <text evidence="1">The sequence shown here is derived from an EMBL/GenBank/DDBJ whole genome shotgun (WGS) entry which is preliminary data.</text>
</comment>
<gene>
    <name evidence="1" type="ORF">DF196_09060</name>
</gene>
<dbReference type="EMBL" id="QFFM01000018">
    <property type="protein sequence ID" value="PWG64421.1"/>
    <property type="molecule type" value="Genomic_DNA"/>
</dbReference>
<evidence type="ECO:0000313" key="2">
    <source>
        <dbReference type="Proteomes" id="UP000245876"/>
    </source>
</evidence>
<evidence type="ECO:0008006" key="3">
    <source>
        <dbReference type="Google" id="ProtNLM"/>
    </source>
</evidence>
<accession>A0A2U2N5B5</accession>
<evidence type="ECO:0000313" key="1">
    <source>
        <dbReference type="EMBL" id="PWG64421.1"/>
    </source>
</evidence>
<dbReference type="AlphaFoldDB" id="A0A2U2N5B5"/>